<dbReference type="InterPro" id="IPR011335">
    <property type="entry name" value="Restrct_endonuc-II-like"/>
</dbReference>
<dbReference type="AlphaFoldDB" id="A0A2W4YE93"/>
<proteinExistence type="predicted"/>
<accession>A0A2W4YE93</accession>
<reference evidence="2" key="1">
    <citation type="submission" date="2018-04" db="EMBL/GenBank/DDBJ databases">
        <authorList>
            <person name="Cornet L."/>
        </authorList>
    </citation>
    <scope>NUCLEOTIDE SEQUENCE [LARGE SCALE GENOMIC DNA]</scope>
</reference>
<name>A0A2W4YE93_9CYAN</name>
<evidence type="ECO:0000313" key="2">
    <source>
        <dbReference type="Proteomes" id="UP000249081"/>
    </source>
</evidence>
<organism evidence="1 2">
    <name type="scientific">Shackletoniella antarctica</name>
    <dbReference type="NCBI Taxonomy" id="268115"/>
    <lineage>
        <taxon>Bacteria</taxon>
        <taxon>Bacillati</taxon>
        <taxon>Cyanobacteriota</taxon>
        <taxon>Cyanophyceae</taxon>
        <taxon>Oculatellales</taxon>
        <taxon>Oculatellaceae</taxon>
        <taxon>Shackletoniella</taxon>
    </lineage>
</organism>
<evidence type="ECO:0000313" key="1">
    <source>
        <dbReference type="EMBL" id="PZO45611.1"/>
    </source>
</evidence>
<protein>
    <submittedName>
        <fullName evidence="1">Uncharacterized protein</fullName>
    </submittedName>
</protein>
<dbReference type="EMBL" id="QBMN01000003">
    <property type="protein sequence ID" value="PZO45611.1"/>
    <property type="molecule type" value="Genomic_DNA"/>
</dbReference>
<reference evidence="1 2" key="2">
    <citation type="submission" date="2018-06" db="EMBL/GenBank/DDBJ databases">
        <title>Metagenomic assembly of (sub)arctic Cyanobacteria and their associated microbiome from non-axenic cultures.</title>
        <authorList>
            <person name="Baurain D."/>
        </authorList>
    </citation>
    <scope>NUCLEOTIDE SEQUENCE [LARGE SCALE GENOMIC DNA]</scope>
    <source>
        <strain evidence="1">ULC041bin1</strain>
    </source>
</reference>
<sequence length="184" mass="21164">MTTAAQYQAMIQALQWDELRSLWRGIEQRNTPGWDQGKAFEYLVLRAFELDGADVRYSYSVKLFGEEVEQIDGVVYCSGLACLLESKDFTENVNVDIAPIAKLRNQLLRRPASTLGLIISRTGFTDPARHLSYFSLPQTILLWSGEEMKYALEQERMCDLLLLKYRVCVEDGLPDYDVRERDIP</sequence>
<dbReference type="SUPFAM" id="SSF52980">
    <property type="entry name" value="Restriction endonuclease-like"/>
    <property type="match status" value="1"/>
</dbReference>
<gene>
    <name evidence="1" type="ORF">DCF17_00740</name>
</gene>
<dbReference type="Proteomes" id="UP000249081">
    <property type="component" value="Unassembled WGS sequence"/>
</dbReference>
<comment type="caution">
    <text evidence="1">The sequence shown here is derived from an EMBL/GenBank/DDBJ whole genome shotgun (WGS) entry which is preliminary data.</text>
</comment>